<dbReference type="Pfam" id="PF01841">
    <property type="entry name" value="Transglut_core"/>
    <property type="match status" value="1"/>
</dbReference>
<proteinExistence type="predicted"/>
<name>A0ABX0WBG2_9RHOB</name>
<evidence type="ECO:0000313" key="2">
    <source>
        <dbReference type="EMBL" id="NIZ61531.1"/>
    </source>
</evidence>
<dbReference type="SMART" id="SM00460">
    <property type="entry name" value="TGc"/>
    <property type="match status" value="1"/>
</dbReference>
<dbReference type="SUPFAM" id="SSF54001">
    <property type="entry name" value="Cysteine proteinases"/>
    <property type="match status" value="1"/>
</dbReference>
<dbReference type="Proteomes" id="UP001429564">
    <property type="component" value="Unassembled WGS sequence"/>
</dbReference>
<keyword evidence="3" id="KW-1185">Reference proteome</keyword>
<accession>A0ABX0WBG2</accession>
<dbReference type="InterPro" id="IPR002931">
    <property type="entry name" value="Transglutaminase-like"/>
</dbReference>
<evidence type="ECO:0000313" key="3">
    <source>
        <dbReference type="Proteomes" id="UP001429564"/>
    </source>
</evidence>
<protein>
    <submittedName>
        <fullName evidence="2">Transglutaminase</fullName>
    </submittedName>
</protein>
<reference evidence="2 3" key="1">
    <citation type="submission" date="2018-05" db="EMBL/GenBank/DDBJ databases">
        <authorList>
            <person name="Zhang Y.-J."/>
        </authorList>
    </citation>
    <scope>NUCLEOTIDE SEQUENCE [LARGE SCALE GENOMIC DNA]</scope>
    <source>
        <strain evidence="2 3">CY04</strain>
    </source>
</reference>
<sequence>MPNTATPPAETFVELTTTTPLLDYETPAIQSLIRDRGWRGLSQFDQIGALHDYVRNEIRFGYNLADTTKASQVLSDGYGQCNTKSVLMMALLRALGLPCKMHGFTITKSLQRGVVPELAYPITPQNIVHSWVEVWFDNRWVKLEGFILDDGVLSALQKQFPDRNSLCAFGAGTDTLQQPEVNWTGADTYIQQTGINQDFGLFDTPDQFFAKHPQELTGLRGFMFRNLLRHWMNTRVRRIRNGHSYSLPKGALGNG</sequence>
<dbReference type="EMBL" id="QHLQ01000009">
    <property type="protein sequence ID" value="NIZ61531.1"/>
    <property type="molecule type" value="Genomic_DNA"/>
</dbReference>
<dbReference type="PANTHER" id="PTHR33490">
    <property type="entry name" value="BLR5614 PROTEIN-RELATED"/>
    <property type="match status" value="1"/>
</dbReference>
<evidence type="ECO:0000259" key="1">
    <source>
        <dbReference type="SMART" id="SM00460"/>
    </source>
</evidence>
<comment type="caution">
    <text evidence="2">The sequence shown here is derived from an EMBL/GenBank/DDBJ whole genome shotgun (WGS) entry which is preliminary data.</text>
</comment>
<dbReference type="Gene3D" id="3.10.620.30">
    <property type="match status" value="1"/>
</dbReference>
<gene>
    <name evidence="2" type="ORF">DL239_11130</name>
</gene>
<dbReference type="InterPro" id="IPR038765">
    <property type="entry name" value="Papain-like_cys_pep_sf"/>
</dbReference>
<feature type="domain" description="Transglutaminase-like" evidence="1">
    <location>
        <begin position="73"/>
        <end position="147"/>
    </location>
</feature>
<dbReference type="RefSeq" id="WP_167684169.1">
    <property type="nucleotide sequence ID" value="NZ_QHLQ01000009.1"/>
</dbReference>
<organism evidence="2 3">
    <name type="scientific">Parasedimentitalea denitrificans</name>
    <dbReference type="NCBI Taxonomy" id="2211118"/>
    <lineage>
        <taxon>Bacteria</taxon>
        <taxon>Pseudomonadati</taxon>
        <taxon>Pseudomonadota</taxon>
        <taxon>Alphaproteobacteria</taxon>
        <taxon>Rhodobacterales</taxon>
        <taxon>Paracoccaceae</taxon>
        <taxon>Parasedimentitalea</taxon>
    </lineage>
</organism>